<dbReference type="GO" id="GO:0036064">
    <property type="term" value="C:ciliary basal body"/>
    <property type="evidence" value="ECO:0007669"/>
    <property type="project" value="TreeGrafter"/>
</dbReference>
<dbReference type="OrthoDB" id="60621at2759"/>
<accession>A0A8B7NIR5</accession>
<sequence length="194" mass="21762">MAVSRHREGNQLKLLSKDESSLRNLCTATAKYANVVAKLRGQGDDIATQLHTLSTSAIFEPHLKNKIFFAAQCVSQVQDYRSLQVERLERQVVPSLHACATSCRQARSKRTSFAANNSDNPKLAEDRKALQDRCWRALRDLLQTELASHVRAVELYSQACSQILAKVDTEPEHTESDCRESLDKDEDGSDDSDE</sequence>
<dbReference type="Proteomes" id="UP000694843">
    <property type="component" value="Unplaced"/>
</dbReference>
<feature type="compositionally biased region" description="Basic and acidic residues" evidence="1">
    <location>
        <begin position="168"/>
        <end position="182"/>
    </location>
</feature>
<dbReference type="GO" id="GO:0035869">
    <property type="term" value="C:ciliary transition zone"/>
    <property type="evidence" value="ECO:0007669"/>
    <property type="project" value="TreeGrafter"/>
</dbReference>
<evidence type="ECO:0000313" key="3">
    <source>
        <dbReference type="RefSeq" id="XP_018013534.1"/>
    </source>
</evidence>
<dbReference type="InterPro" id="IPR009602">
    <property type="entry name" value="CBAR/FAM92"/>
</dbReference>
<dbReference type="GeneID" id="108670580"/>
<dbReference type="GO" id="GO:0060271">
    <property type="term" value="P:cilium assembly"/>
    <property type="evidence" value="ECO:0007669"/>
    <property type="project" value="TreeGrafter"/>
</dbReference>
<dbReference type="Pfam" id="PF06730">
    <property type="entry name" value="FAM92"/>
    <property type="match status" value="1"/>
</dbReference>
<protein>
    <submittedName>
        <fullName evidence="3">CBY1-interacting BAR domain-containing protein 2</fullName>
    </submittedName>
</protein>
<reference evidence="3" key="1">
    <citation type="submission" date="2025-08" db="UniProtKB">
        <authorList>
            <consortium name="RefSeq"/>
        </authorList>
    </citation>
    <scope>IDENTIFICATION</scope>
    <source>
        <tissue evidence="3">Whole organism</tissue>
    </source>
</reference>
<name>A0A8B7NIR5_HYAAZ</name>
<dbReference type="AlphaFoldDB" id="A0A8B7NIR5"/>
<dbReference type="RefSeq" id="XP_018013534.1">
    <property type="nucleotide sequence ID" value="XM_018158045.2"/>
</dbReference>
<evidence type="ECO:0000256" key="1">
    <source>
        <dbReference type="SAM" id="MobiDB-lite"/>
    </source>
</evidence>
<evidence type="ECO:0000313" key="2">
    <source>
        <dbReference type="Proteomes" id="UP000694843"/>
    </source>
</evidence>
<feature type="region of interest" description="Disordered" evidence="1">
    <location>
        <begin position="168"/>
        <end position="194"/>
    </location>
</feature>
<keyword evidence="2" id="KW-1185">Reference proteome</keyword>
<gene>
    <name evidence="3" type="primary">LOC108670580</name>
</gene>
<proteinExistence type="predicted"/>
<organism evidence="2 3">
    <name type="scientific">Hyalella azteca</name>
    <name type="common">Amphipod</name>
    <dbReference type="NCBI Taxonomy" id="294128"/>
    <lineage>
        <taxon>Eukaryota</taxon>
        <taxon>Metazoa</taxon>
        <taxon>Ecdysozoa</taxon>
        <taxon>Arthropoda</taxon>
        <taxon>Crustacea</taxon>
        <taxon>Multicrustacea</taxon>
        <taxon>Malacostraca</taxon>
        <taxon>Eumalacostraca</taxon>
        <taxon>Peracarida</taxon>
        <taxon>Amphipoda</taxon>
        <taxon>Senticaudata</taxon>
        <taxon>Talitrida</taxon>
        <taxon>Talitroidea</taxon>
        <taxon>Hyalellidae</taxon>
        <taxon>Hyalella</taxon>
    </lineage>
</organism>
<feature type="compositionally biased region" description="Acidic residues" evidence="1">
    <location>
        <begin position="183"/>
        <end position="194"/>
    </location>
</feature>
<dbReference type="KEGG" id="hazt:108670580"/>
<dbReference type="PANTHER" id="PTHR21223:SF2">
    <property type="entry name" value="CBY1-INTERACTING BAR DOMAIN-CONTAINING PROTEIN HOMOLOG"/>
    <property type="match status" value="1"/>
</dbReference>
<dbReference type="PANTHER" id="PTHR21223">
    <property type="entry name" value="CBY1-INTERACTING BAR DOMAIN-CONTAINING PROTEIN HOMOLOG"/>
    <property type="match status" value="1"/>
</dbReference>